<dbReference type="Pfam" id="PF00122">
    <property type="entry name" value="E1-E2_ATPase"/>
    <property type="match status" value="1"/>
</dbReference>
<dbReference type="SFLD" id="SFLDF00027">
    <property type="entry name" value="p-type_atpase"/>
    <property type="match status" value="1"/>
</dbReference>
<dbReference type="PANTHER" id="PTHR48085:SF5">
    <property type="entry name" value="CADMIUM_ZINC-TRANSPORTING ATPASE HMA4-RELATED"/>
    <property type="match status" value="1"/>
</dbReference>
<evidence type="ECO:0000256" key="13">
    <source>
        <dbReference type="ARBA" id="ARBA00022989"/>
    </source>
</evidence>
<evidence type="ECO:0000256" key="12">
    <source>
        <dbReference type="ARBA" id="ARBA00022967"/>
    </source>
</evidence>
<dbReference type="Pfam" id="PF00702">
    <property type="entry name" value="Hydrolase"/>
    <property type="match status" value="1"/>
</dbReference>
<name>A0A1Z5HSP4_9FIRM</name>
<dbReference type="Pfam" id="PF00403">
    <property type="entry name" value="HMA"/>
    <property type="match status" value="1"/>
</dbReference>
<feature type="domain" description="HMA" evidence="18">
    <location>
        <begin position="23"/>
        <end position="85"/>
    </location>
</feature>
<dbReference type="InterPro" id="IPR051014">
    <property type="entry name" value="Cation_Transport_ATPase_IB"/>
</dbReference>
<dbReference type="InterPro" id="IPR044492">
    <property type="entry name" value="P_typ_ATPase_HD_dom"/>
</dbReference>
<evidence type="ECO:0000256" key="5">
    <source>
        <dbReference type="ARBA" id="ARBA00022553"/>
    </source>
</evidence>
<evidence type="ECO:0000259" key="18">
    <source>
        <dbReference type="PROSITE" id="PS50846"/>
    </source>
</evidence>
<evidence type="ECO:0000256" key="9">
    <source>
        <dbReference type="ARBA" id="ARBA00022833"/>
    </source>
</evidence>
<feature type="transmembrane region" description="Helical" evidence="17">
    <location>
        <begin position="338"/>
        <end position="358"/>
    </location>
</feature>
<dbReference type="InterPro" id="IPR036412">
    <property type="entry name" value="HAD-like_sf"/>
</dbReference>
<evidence type="ECO:0000313" key="20">
    <source>
        <dbReference type="Proteomes" id="UP000197032"/>
    </source>
</evidence>
<dbReference type="InterPro" id="IPR023214">
    <property type="entry name" value="HAD_sf"/>
</dbReference>
<keyword evidence="6 17" id="KW-0812">Transmembrane</keyword>
<evidence type="ECO:0000256" key="15">
    <source>
        <dbReference type="ARBA" id="ARBA00047308"/>
    </source>
</evidence>
<dbReference type="GO" id="GO:0005886">
    <property type="term" value="C:plasma membrane"/>
    <property type="evidence" value="ECO:0007669"/>
    <property type="project" value="UniProtKB-SubCell"/>
</dbReference>
<dbReference type="AlphaFoldDB" id="A0A1Z5HSP4"/>
<dbReference type="Gene3D" id="3.40.1110.10">
    <property type="entry name" value="Calcium-transporting ATPase, cytoplasmic domain N"/>
    <property type="match status" value="1"/>
</dbReference>
<dbReference type="InterPro" id="IPR023299">
    <property type="entry name" value="ATPase_P-typ_cyto_dom_N"/>
</dbReference>
<keyword evidence="14 17" id="KW-0472">Membrane</keyword>
<dbReference type="InterPro" id="IPR027256">
    <property type="entry name" value="P-typ_ATPase_IB"/>
</dbReference>
<dbReference type="SUPFAM" id="SSF81665">
    <property type="entry name" value="Calcium ATPase, transmembrane domain M"/>
    <property type="match status" value="1"/>
</dbReference>
<dbReference type="PROSITE" id="PS50846">
    <property type="entry name" value="HMA_2"/>
    <property type="match status" value="1"/>
</dbReference>
<dbReference type="PRINTS" id="PR00941">
    <property type="entry name" value="CDATPASE"/>
</dbReference>
<dbReference type="InterPro" id="IPR008250">
    <property type="entry name" value="ATPase_P-typ_transduc_dom_A_sf"/>
</dbReference>
<keyword evidence="3 17" id="KW-1003">Cell membrane</keyword>
<dbReference type="SFLD" id="SFLDS00003">
    <property type="entry name" value="Haloacid_Dehalogenase"/>
    <property type="match status" value="1"/>
</dbReference>
<feature type="transmembrane region" description="Helical" evidence="17">
    <location>
        <begin position="370"/>
        <end position="391"/>
    </location>
</feature>
<dbReference type="NCBIfam" id="TIGR01512">
    <property type="entry name" value="ATPase-IB2_Cd"/>
    <property type="match status" value="1"/>
</dbReference>
<dbReference type="GO" id="GO:0016887">
    <property type="term" value="F:ATP hydrolysis activity"/>
    <property type="evidence" value="ECO:0007669"/>
    <property type="project" value="InterPro"/>
</dbReference>
<feature type="transmembrane region" description="Helical" evidence="17">
    <location>
        <begin position="188"/>
        <end position="206"/>
    </location>
</feature>
<keyword evidence="9" id="KW-0862">Zinc</keyword>
<sequence length="721" mass="77818">MSETKTMINRIASGTKLFSDKHNLKKYILKGLDCATCAEKIERSLNEFEGMENVKVNFASGTILLDPKHVHTAQKIIDSIEPGVVLEEPSDAKKQVAPKNGENFKKPLIIMGISFLLLAIGIIFEDFLHHTPYAIAEYLIFITAYALVGWNVVAKAIKNIFKGNFFNENFLMTVATGGAIVIHQLPEAVGVMLFFYIGEFFQNLAINRSRRSIQALMDIRPEYANLKINGDTKKVSPEAINVGDTIVVKPGEKVPLDGIVEEGFSFLDTSALTGESVPRKAEAGDEVLAGMVNTSGLLTVRVTKKFEESSAAKILDLVENAGSRKAPTEKFITKFSRYYTPAVVFGALALAVVPPLIIPGATFSEWVYRALILLVISCPCALVVSIPLGYFGGIGGSSKSGVLIKGANYLEALTNLHTVVFDKTGTLTKGVFRVTDVKPSNGFTKQEVLKYAAIAEANSNHPIAKSILEAYEGNIDQDKIEKYEEISGHGIKAVYDGKEISAGNDRLLHRESIVHENCVGEGTVVYIAVDGTFAGYITIADEIKEDAVKALTELKKLGVKRTLMLTGDDHSVAKKVASKLSLDAFFANLLPEDKVSKVEELMKELPAKAKLAFVGDGINDAPVITRADVGVAMGGLGSDAAIEAADVVIMDDAPSKLATAVGVARHTRKIIIQNIVLALGVKAIFVTLGSFGMATMWEAVFADVGVALLAILNSTRALRYK</sequence>
<comment type="similarity">
    <text evidence="2 17">Belongs to the cation transport ATPase (P-type) (TC 3.A.3) family. Type IB subfamily.</text>
</comment>
<feature type="transmembrane region" description="Helical" evidence="17">
    <location>
        <begin position="165"/>
        <end position="182"/>
    </location>
</feature>
<dbReference type="GO" id="GO:0046872">
    <property type="term" value="F:metal ion binding"/>
    <property type="evidence" value="ECO:0007669"/>
    <property type="project" value="UniProtKB-KW"/>
</dbReference>
<dbReference type="Proteomes" id="UP000197032">
    <property type="component" value="Unassembled WGS sequence"/>
</dbReference>
<accession>A0A1Z5HSP4</accession>
<dbReference type="SFLD" id="SFLDG00002">
    <property type="entry name" value="C1.7:_P-type_atpase_like"/>
    <property type="match status" value="1"/>
</dbReference>
<evidence type="ECO:0000256" key="2">
    <source>
        <dbReference type="ARBA" id="ARBA00006024"/>
    </source>
</evidence>
<dbReference type="NCBIfam" id="TIGR01494">
    <property type="entry name" value="ATPase_P-type"/>
    <property type="match status" value="1"/>
</dbReference>
<comment type="catalytic activity">
    <reaction evidence="15">
        <text>Zn(2+)(in) + ATP + H2O = Zn(2+)(out) + ADP + phosphate + H(+)</text>
        <dbReference type="Rhea" id="RHEA:20621"/>
        <dbReference type="ChEBI" id="CHEBI:15377"/>
        <dbReference type="ChEBI" id="CHEBI:15378"/>
        <dbReference type="ChEBI" id="CHEBI:29105"/>
        <dbReference type="ChEBI" id="CHEBI:30616"/>
        <dbReference type="ChEBI" id="CHEBI:43474"/>
        <dbReference type="ChEBI" id="CHEBI:456216"/>
        <dbReference type="EC" id="7.2.2.12"/>
    </reaction>
</comment>
<evidence type="ECO:0000256" key="14">
    <source>
        <dbReference type="ARBA" id="ARBA00023136"/>
    </source>
</evidence>
<keyword evidence="11" id="KW-0460">Magnesium</keyword>
<protein>
    <submittedName>
        <fullName evidence="19">Heavy-metal transporting P-type ATPase</fullName>
    </submittedName>
</protein>
<keyword evidence="5" id="KW-0597">Phosphoprotein</keyword>
<dbReference type="PROSITE" id="PS00154">
    <property type="entry name" value="ATPASE_E1_E2"/>
    <property type="match status" value="1"/>
</dbReference>
<dbReference type="FunFam" id="2.70.150.10:FF:000002">
    <property type="entry name" value="Copper-transporting ATPase 1, putative"/>
    <property type="match status" value="1"/>
</dbReference>
<dbReference type="GO" id="GO:0016463">
    <property type="term" value="F:P-type zinc transporter activity"/>
    <property type="evidence" value="ECO:0007669"/>
    <property type="project" value="UniProtKB-EC"/>
</dbReference>
<dbReference type="InterPro" id="IPR001757">
    <property type="entry name" value="P_typ_ATPase"/>
</dbReference>
<dbReference type="Gene3D" id="3.40.50.1000">
    <property type="entry name" value="HAD superfamily/HAD-like"/>
    <property type="match status" value="1"/>
</dbReference>
<dbReference type="SUPFAM" id="SSF55008">
    <property type="entry name" value="HMA, heavy metal-associated domain"/>
    <property type="match status" value="1"/>
</dbReference>
<keyword evidence="4" id="KW-0104">Cadmium</keyword>
<dbReference type="InterPro" id="IPR006121">
    <property type="entry name" value="HMA_dom"/>
</dbReference>
<dbReference type="InterPro" id="IPR017969">
    <property type="entry name" value="Heavy-metal-associated_CS"/>
</dbReference>
<evidence type="ECO:0000256" key="1">
    <source>
        <dbReference type="ARBA" id="ARBA00004651"/>
    </source>
</evidence>
<dbReference type="EMBL" id="BDGJ01000084">
    <property type="protein sequence ID" value="GAW92542.1"/>
    <property type="molecule type" value="Genomic_DNA"/>
</dbReference>
<gene>
    <name evidence="19" type="ORF">KKC1_16960</name>
</gene>
<dbReference type="InterPro" id="IPR059000">
    <property type="entry name" value="ATPase_P-type_domA"/>
</dbReference>
<dbReference type="PRINTS" id="PR00119">
    <property type="entry name" value="CATATPASE"/>
</dbReference>
<feature type="transmembrane region" description="Helical" evidence="17">
    <location>
        <begin position="108"/>
        <end position="127"/>
    </location>
</feature>
<dbReference type="PANTHER" id="PTHR48085">
    <property type="entry name" value="CADMIUM/ZINC-TRANSPORTING ATPASE HMA2-RELATED"/>
    <property type="match status" value="1"/>
</dbReference>
<dbReference type="SUPFAM" id="SSF56784">
    <property type="entry name" value="HAD-like"/>
    <property type="match status" value="1"/>
</dbReference>
<dbReference type="FunFam" id="3.40.1110.10:FF:000066">
    <property type="entry name" value="Cadmium-translocating P-type ATPase"/>
    <property type="match status" value="1"/>
</dbReference>
<evidence type="ECO:0000256" key="10">
    <source>
        <dbReference type="ARBA" id="ARBA00022840"/>
    </source>
</evidence>
<keyword evidence="8 17" id="KW-0547">Nucleotide-binding</keyword>
<dbReference type="CDD" id="cd07548">
    <property type="entry name" value="P-type_ATPase-Cd_Zn_Co_like"/>
    <property type="match status" value="1"/>
</dbReference>
<evidence type="ECO:0000256" key="3">
    <source>
        <dbReference type="ARBA" id="ARBA00022475"/>
    </source>
</evidence>
<dbReference type="Gene3D" id="2.70.150.10">
    <property type="entry name" value="Calcium-transporting ATPase, cytoplasmic transduction domain A"/>
    <property type="match status" value="1"/>
</dbReference>
<evidence type="ECO:0000256" key="11">
    <source>
        <dbReference type="ARBA" id="ARBA00022842"/>
    </source>
</evidence>
<keyword evidence="13 17" id="KW-1133">Transmembrane helix</keyword>
<keyword evidence="20" id="KW-1185">Reference proteome</keyword>
<reference evidence="20" key="1">
    <citation type="journal article" date="2017" name="Appl. Environ. Microbiol.">
        <title>Genomic analysis of Calderihabitans maritimus KKC1, a thermophilic hydrogenogenic carboxydotrophic bacterium isolated from marine sediment.</title>
        <authorList>
            <person name="Omae K."/>
            <person name="Yoneda Y."/>
            <person name="Fukuyama Y."/>
            <person name="Yoshida T."/>
            <person name="Sako Y."/>
        </authorList>
    </citation>
    <scope>NUCLEOTIDE SEQUENCE [LARGE SCALE GENOMIC DNA]</scope>
    <source>
        <strain evidence="20">KKC1</strain>
    </source>
</reference>
<dbReference type="NCBIfam" id="TIGR01525">
    <property type="entry name" value="ATPase-IB_hvy"/>
    <property type="match status" value="1"/>
</dbReference>
<evidence type="ECO:0000256" key="4">
    <source>
        <dbReference type="ARBA" id="ARBA00022539"/>
    </source>
</evidence>
<evidence type="ECO:0000256" key="17">
    <source>
        <dbReference type="RuleBase" id="RU362081"/>
    </source>
</evidence>
<keyword evidence="7 17" id="KW-0479">Metal-binding</keyword>
<evidence type="ECO:0000256" key="6">
    <source>
        <dbReference type="ARBA" id="ARBA00022692"/>
    </source>
</evidence>
<comment type="caution">
    <text evidence="19">The sequence shown here is derived from an EMBL/GenBank/DDBJ whole genome shotgun (WGS) entry which is preliminary data.</text>
</comment>
<comment type="catalytic activity">
    <reaction evidence="16">
        <text>Cd(2+)(in) + ATP + H2O = Cd(2+)(out) + ADP + phosphate + H(+)</text>
        <dbReference type="Rhea" id="RHEA:12132"/>
        <dbReference type="ChEBI" id="CHEBI:15377"/>
        <dbReference type="ChEBI" id="CHEBI:15378"/>
        <dbReference type="ChEBI" id="CHEBI:30616"/>
        <dbReference type="ChEBI" id="CHEBI:43474"/>
        <dbReference type="ChEBI" id="CHEBI:48775"/>
        <dbReference type="ChEBI" id="CHEBI:456216"/>
        <dbReference type="EC" id="7.2.2.21"/>
    </reaction>
</comment>
<evidence type="ECO:0000256" key="7">
    <source>
        <dbReference type="ARBA" id="ARBA00022723"/>
    </source>
</evidence>
<dbReference type="Gene3D" id="3.30.70.100">
    <property type="match status" value="1"/>
</dbReference>
<evidence type="ECO:0000256" key="16">
    <source>
        <dbReference type="ARBA" id="ARBA00049338"/>
    </source>
</evidence>
<evidence type="ECO:0000313" key="19">
    <source>
        <dbReference type="EMBL" id="GAW92542.1"/>
    </source>
</evidence>
<proteinExistence type="inferred from homology"/>
<dbReference type="SUPFAM" id="SSF81653">
    <property type="entry name" value="Calcium ATPase, transduction domain A"/>
    <property type="match status" value="1"/>
</dbReference>
<feature type="transmembrane region" description="Helical" evidence="17">
    <location>
        <begin position="675"/>
        <end position="694"/>
    </location>
</feature>
<keyword evidence="12" id="KW-1278">Translocase</keyword>
<dbReference type="InterPro" id="IPR036163">
    <property type="entry name" value="HMA_dom_sf"/>
</dbReference>
<dbReference type="InterPro" id="IPR018303">
    <property type="entry name" value="ATPase_P-typ_P_site"/>
</dbReference>
<dbReference type="GO" id="GO:0008551">
    <property type="term" value="F:P-type cadmium transporter activity"/>
    <property type="evidence" value="ECO:0007669"/>
    <property type="project" value="UniProtKB-EC"/>
</dbReference>
<dbReference type="CDD" id="cd00371">
    <property type="entry name" value="HMA"/>
    <property type="match status" value="1"/>
</dbReference>
<feature type="transmembrane region" description="Helical" evidence="17">
    <location>
        <begin position="133"/>
        <end position="153"/>
    </location>
</feature>
<keyword evidence="10 17" id="KW-0067">ATP-binding</keyword>
<dbReference type="PROSITE" id="PS01047">
    <property type="entry name" value="HMA_1"/>
    <property type="match status" value="1"/>
</dbReference>
<comment type="subcellular location">
    <subcellularLocation>
        <location evidence="1">Cell membrane</location>
        <topology evidence="1">Multi-pass membrane protein</topology>
    </subcellularLocation>
</comment>
<dbReference type="GO" id="GO:0005524">
    <property type="term" value="F:ATP binding"/>
    <property type="evidence" value="ECO:0007669"/>
    <property type="project" value="UniProtKB-UniRule"/>
</dbReference>
<organism evidence="19 20">
    <name type="scientific">Calderihabitans maritimus</name>
    <dbReference type="NCBI Taxonomy" id="1246530"/>
    <lineage>
        <taxon>Bacteria</taxon>
        <taxon>Bacillati</taxon>
        <taxon>Bacillota</taxon>
        <taxon>Clostridia</taxon>
        <taxon>Neomoorellales</taxon>
        <taxon>Calderihabitantaceae</taxon>
        <taxon>Calderihabitans</taxon>
    </lineage>
</organism>
<evidence type="ECO:0000256" key="8">
    <source>
        <dbReference type="ARBA" id="ARBA00022741"/>
    </source>
</evidence>
<dbReference type="InterPro" id="IPR023298">
    <property type="entry name" value="ATPase_P-typ_TM_dom_sf"/>
</dbReference>